<evidence type="ECO:0000256" key="6">
    <source>
        <dbReference type="ARBA" id="ARBA00022777"/>
    </source>
</evidence>
<evidence type="ECO:0000259" key="13">
    <source>
        <dbReference type="PROSITE" id="PS50011"/>
    </source>
</evidence>
<dbReference type="PROSITE" id="PS00108">
    <property type="entry name" value="PROTEIN_KINASE_ST"/>
    <property type="match status" value="1"/>
</dbReference>
<feature type="region of interest" description="Disordered" evidence="11">
    <location>
        <begin position="669"/>
        <end position="699"/>
    </location>
</feature>
<keyword evidence="7 10" id="KW-0067">ATP-binding</keyword>
<dbReference type="SMART" id="SM00220">
    <property type="entry name" value="S_TKc"/>
    <property type="match status" value="1"/>
</dbReference>
<evidence type="ECO:0000256" key="4">
    <source>
        <dbReference type="ARBA" id="ARBA00022679"/>
    </source>
</evidence>
<dbReference type="InterPro" id="IPR008271">
    <property type="entry name" value="Ser/Thr_kinase_AS"/>
</dbReference>
<evidence type="ECO:0000256" key="1">
    <source>
        <dbReference type="ARBA" id="ARBA00012513"/>
    </source>
</evidence>
<dbReference type="FunFam" id="3.30.200.20:FF:000042">
    <property type="entry name" value="Aurora kinase A"/>
    <property type="match status" value="1"/>
</dbReference>
<feature type="binding site" evidence="10">
    <location>
        <position position="347"/>
    </location>
    <ligand>
        <name>ATP</name>
        <dbReference type="ChEBI" id="CHEBI:30616"/>
    </ligand>
</feature>
<dbReference type="Proteomes" id="UP000011083">
    <property type="component" value="Unassembled WGS sequence"/>
</dbReference>
<accession>L8GWW2</accession>
<keyword evidence="2" id="KW-0723">Serine/threonine-protein kinase</keyword>
<comment type="catalytic activity">
    <reaction evidence="9">
        <text>L-seryl-[protein] + ATP = O-phospho-L-seryl-[protein] + ADP + H(+)</text>
        <dbReference type="Rhea" id="RHEA:17989"/>
        <dbReference type="Rhea" id="RHEA-COMP:9863"/>
        <dbReference type="Rhea" id="RHEA-COMP:11604"/>
        <dbReference type="ChEBI" id="CHEBI:15378"/>
        <dbReference type="ChEBI" id="CHEBI:29999"/>
        <dbReference type="ChEBI" id="CHEBI:30616"/>
        <dbReference type="ChEBI" id="CHEBI:83421"/>
        <dbReference type="ChEBI" id="CHEBI:456216"/>
        <dbReference type="EC" id="2.7.11.1"/>
    </reaction>
</comment>
<sequence>MIVRLDQTWPDDVPLLPIPTLAGPSPQVMSTAPPNKPDAIPLYAVTHIAGGAAPLTSHYFSRPGAASSSYYVAAAPLAIVVVVVLIYPLVSLLLLTSLGSCLVLYKRAKDKEEEEYQRKQEKEENEQEGAKSKEEQHEKTAPGAAEKKPARDAIDSEPSAKKPREDIGANDKPADGPASPRLLQRQLDKDDSPQSPLRRARTSSKELYGYCRSFMPQLMRAGQPFFMDSSLEAPEADLSSCSKRTKSRVIALGNYLKGYYASHFEYIVARRQRQRMIERHIRKAKLSEEEARYYRAGKAAKETLYLRLRRTRIRVNDFQVLSLLGRGGYGEVFLCRHRESGEVVALKRMKKSVFINKNEVPRVKREKEVMAKLKSGKENPWMINLISSFQDAEHLYLCMEYLPGGDLRNLLDNMGRLSEDHARLYIAEVILAVEALHQLGYIHRDLKPNNFLIDKKGHLRLIDFGLSKEGARKNVLKTRRVSLRFDVASLKASHHSPEWAYSMVGSPEYMAPEIVGVGLADSKEKGYDETADWWSVGILLFEMIYGYTPFMSDTVEEIFYNISTWKEVLQFPDLASIGEDEISPPALDLMKRLICDPEVRLGKTAGAEDIKSHAFFDNFDWRHIRSLTPPFVPKLQNEWDTTYFNVANMDNMATDIGQLVEMELKSQAITTRPGGPGGGTGTDSPKAGASPQAPRRVPLGEVWRRSTHFASKDDNLFAGFTFYAPPDATATLKGPKKNSKQHQMMKEMIKDKVNKMEIEGKQATSASTSDPLEDDEDDTSSEGFTNAEVSGAFGVSL</sequence>
<dbReference type="AlphaFoldDB" id="L8GWW2"/>
<feature type="region of interest" description="Disordered" evidence="11">
    <location>
        <begin position="115"/>
        <end position="202"/>
    </location>
</feature>
<evidence type="ECO:0000256" key="7">
    <source>
        <dbReference type="ARBA" id="ARBA00022840"/>
    </source>
</evidence>
<dbReference type="GeneID" id="14918224"/>
<feature type="compositionally biased region" description="Basic and acidic residues" evidence="11">
    <location>
        <begin position="115"/>
        <end position="174"/>
    </location>
</feature>
<feature type="compositionally biased region" description="Acidic residues" evidence="11">
    <location>
        <begin position="771"/>
        <end position="780"/>
    </location>
</feature>
<dbReference type="VEuPathDB" id="AmoebaDB:ACA1_061780"/>
<organism evidence="15 16">
    <name type="scientific">Acanthamoeba castellanii (strain ATCC 30010 / Neff)</name>
    <dbReference type="NCBI Taxonomy" id="1257118"/>
    <lineage>
        <taxon>Eukaryota</taxon>
        <taxon>Amoebozoa</taxon>
        <taxon>Discosea</taxon>
        <taxon>Longamoebia</taxon>
        <taxon>Centramoebida</taxon>
        <taxon>Acanthamoebidae</taxon>
        <taxon>Acanthamoeba</taxon>
    </lineage>
</organism>
<dbReference type="Gene3D" id="1.10.510.10">
    <property type="entry name" value="Transferase(Phosphotransferase) domain 1"/>
    <property type="match status" value="1"/>
</dbReference>
<name>L8GWW2_ACACF</name>
<dbReference type="CDD" id="cd21776">
    <property type="entry name" value="MobB_Sid2p-like"/>
    <property type="match status" value="1"/>
</dbReference>
<gene>
    <name evidence="15" type="ORF">ACA1_061780</name>
</gene>
<dbReference type="PANTHER" id="PTHR24356">
    <property type="entry name" value="SERINE/THREONINE-PROTEIN KINASE"/>
    <property type="match status" value="1"/>
</dbReference>
<dbReference type="InterPro" id="IPR050236">
    <property type="entry name" value="Ser_Thr_kinase_AGC"/>
</dbReference>
<feature type="domain" description="AGC-kinase C-terminal" evidence="14">
    <location>
        <begin position="617"/>
        <end position="732"/>
    </location>
</feature>
<keyword evidence="5 10" id="KW-0547">Nucleotide-binding</keyword>
<dbReference type="RefSeq" id="XP_004339450.1">
    <property type="nucleotide sequence ID" value="XM_004339402.1"/>
</dbReference>
<evidence type="ECO:0000313" key="16">
    <source>
        <dbReference type="Proteomes" id="UP000011083"/>
    </source>
</evidence>
<dbReference type="KEGG" id="acan:ACA1_061780"/>
<dbReference type="InterPro" id="IPR017441">
    <property type="entry name" value="Protein_kinase_ATP_BS"/>
</dbReference>
<dbReference type="EMBL" id="KB007974">
    <property type="protein sequence ID" value="ELR17437.1"/>
    <property type="molecule type" value="Genomic_DNA"/>
</dbReference>
<dbReference type="PANTHER" id="PTHR24356:SF417">
    <property type="entry name" value="CELL CYCLE PROTEIN KINASE DBF2-RELATED"/>
    <property type="match status" value="1"/>
</dbReference>
<keyword evidence="3" id="KW-0597">Phosphoprotein</keyword>
<keyword evidence="6 15" id="KW-0418">Kinase</keyword>
<keyword evidence="12" id="KW-0812">Transmembrane</keyword>
<dbReference type="GO" id="GO:0005815">
    <property type="term" value="C:microtubule organizing center"/>
    <property type="evidence" value="ECO:0007669"/>
    <property type="project" value="UniProtKB-ARBA"/>
</dbReference>
<keyword evidence="12" id="KW-1133">Transmembrane helix</keyword>
<dbReference type="Pfam" id="PF00069">
    <property type="entry name" value="Pkinase"/>
    <property type="match status" value="1"/>
</dbReference>
<feature type="domain" description="Protein kinase" evidence="13">
    <location>
        <begin position="318"/>
        <end position="616"/>
    </location>
</feature>
<dbReference type="GO" id="GO:0004674">
    <property type="term" value="F:protein serine/threonine kinase activity"/>
    <property type="evidence" value="ECO:0007669"/>
    <property type="project" value="UniProtKB-KW"/>
</dbReference>
<dbReference type="GO" id="GO:0035556">
    <property type="term" value="P:intracellular signal transduction"/>
    <property type="evidence" value="ECO:0007669"/>
    <property type="project" value="TreeGrafter"/>
</dbReference>
<comment type="catalytic activity">
    <reaction evidence="8">
        <text>L-threonyl-[protein] + ATP = O-phospho-L-threonyl-[protein] + ADP + H(+)</text>
        <dbReference type="Rhea" id="RHEA:46608"/>
        <dbReference type="Rhea" id="RHEA-COMP:11060"/>
        <dbReference type="Rhea" id="RHEA-COMP:11605"/>
        <dbReference type="ChEBI" id="CHEBI:15378"/>
        <dbReference type="ChEBI" id="CHEBI:30013"/>
        <dbReference type="ChEBI" id="CHEBI:30616"/>
        <dbReference type="ChEBI" id="CHEBI:61977"/>
        <dbReference type="ChEBI" id="CHEBI:456216"/>
        <dbReference type="EC" id="2.7.11.1"/>
    </reaction>
</comment>
<keyword evidence="4" id="KW-0808">Transferase</keyword>
<evidence type="ECO:0000256" key="8">
    <source>
        <dbReference type="ARBA" id="ARBA00047899"/>
    </source>
</evidence>
<dbReference type="OrthoDB" id="18472at2759"/>
<dbReference type="Gene3D" id="3.30.200.20">
    <property type="entry name" value="Phosphorylase Kinase, domain 1"/>
    <property type="match status" value="1"/>
</dbReference>
<evidence type="ECO:0000256" key="12">
    <source>
        <dbReference type="SAM" id="Phobius"/>
    </source>
</evidence>
<dbReference type="InterPro" id="IPR011009">
    <property type="entry name" value="Kinase-like_dom_sf"/>
</dbReference>
<evidence type="ECO:0000313" key="15">
    <source>
        <dbReference type="EMBL" id="ELR17437.1"/>
    </source>
</evidence>
<dbReference type="PROSITE" id="PS50011">
    <property type="entry name" value="PROTEIN_KINASE_DOM"/>
    <property type="match status" value="1"/>
</dbReference>
<dbReference type="GO" id="GO:0005524">
    <property type="term" value="F:ATP binding"/>
    <property type="evidence" value="ECO:0007669"/>
    <property type="project" value="UniProtKB-UniRule"/>
</dbReference>
<dbReference type="InterPro" id="IPR000961">
    <property type="entry name" value="AGC-kinase_C"/>
</dbReference>
<evidence type="ECO:0000256" key="3">
    <source>
        <dbReference type="ARBA" id="ARBA00022553"/>
    </source>
</evidence>
<feature type="region of interest" description="Disordered" evidence="11">
    <location>
        <begin position="755"/>
        <end position="797"/>
    </location>
</feature>
<evidence type="ECO:0000256" key="11">
    <source>
        <dbReference type="SAM" id="MobiDB-lite"/>
    </source>
</evidence>
<evidence type="ECO:0000256" key="5">
    <source>
        <dbReference type="ARBA" id="ARBA00022741"/>
    </source>
</evidence>
<protein>
    <recommendedName>
        <fullName evidence="1">non-specific serine/threonine protein kinase</fullName>
        <ecNumber evidence="1">2.7.11.1</ecNumber>
    </recommendedName>
</protein>
<evidence type="ECO:0000256" key="10">
    <source>
        <dbReference type="PROSITE-ProRule" id="PRU10141"/>
    </source>
</evidence>
<dbReference type="EC" id="2.7.11.1" evidence="1"/>
<evidence type="ECO:0000256" key="9">
    <source>
        <dbReference type="ARBA" id="ARBA00048679"/>
    </source>
</evidence>
<dbReference type="GO" id="GO:0007010">
    <property type="term" value="P:cytoskeleton organization"/>
    <property type="evidence" value="ECO:0007669"/>
    <property type="project" value="UniProtKB-ARBA"/>
</dbReference>
<dbReference type="PROSITE" id="PS51285">
    <property type="entry name" value="AGC_KINASE_CTER"/>
    <property type="match status" value="1"/>
</dbReference>
<dbReference type="FunFam" id="1.10.510.10:FF:000024">
    <property type="entry name" value="Probable serine/threonine-protein kinase cot-1"/>
    <property type="match status" value="1"/>
</dbReference>
<dbReference type="SMART" id="SM00133">
    <property type="entry name" value="S_TK_X"/>
    <property type="match status" value="1"/>
</dbReference>
<dbReference type="InterPro" id="IPR000719">
    <property type="entry name" value="Prot_kinase_dom"/>
</dbReference>
<keyword evidence="16" id="KW-1185">Reference proteome</keyword>
<keyword evidence="12" id="KW-0472">Membrane</keyword>
<feature type="transmembrane region" description="Helical" evidence="12">
    <location>
        <begin position="77"/>
        <end position="105"/>
    </location>
</feature>
<proteinExistence type="predicted"/>
<dbReference type="SUPFAM" id="SSF56112">
    <property type="entry name" value="Protein kinase-like (PK-like)"/>
    <property type="match status" value="1"/>
</dbReference>
<evidence type="ECO:0000259" key="14">
    <source>
        <dbReference type="PROSITE" id="PS51285"/>
    </source>
</evidence>
<reference evidence="15 16" key="1">
    <citation type="journal article" date="2013" name="Genome Biol.">
        <title>Genome of Acanthamoeba castellanii highlights extensive lateral gene transfer and early evolution of tyrosine kinase signaling.</title>
        <authorList>
            <person name="Clarke M."/>
            <person name="Lohan A.J."/>
            <person name="Liu B."/>
            <person name="Lagkouvardos I."/>
            <person name="Roy S."/>
            <person name="Zafar N."/>
            <person name="Bertelli C."/>
            <person name="Schilde C."/>
            <person name="Kianianmomeni A."/>
            <person name="Burglin T.R."/>
            <person name="Frech C."/>
            <person name="Turcotte B."/>
            <person name="Kopec K.O."/>
            <person name="Synnott J.M."/>
            <person name="Choo C."/>
            <person name="Paponov I."/>
            <person name="Finkler A."/>
            <person name="Soon Heng Tan C."/>
            <person name="Hutchins A.P."/>
            <person name="Weinmeier T."/>
            <person name="Rattei T."/>
            <person name="Chu J.S."/>
            <person name="Gimenez G."/>
            <person name="Irimia M."/>
            <person name="Rigden D.J."/>
            <person name="Fitzpatrick D.A."/>
            <person name="Lorenzo-Morales J."/>
            <person name="Bateman A."/>
            <person name="Chiu C.H."/>
            <person name="Tang P."/>
            <person name="Hegemann P."/>
            <person name="Fromm H."/>
            <person name="Raoult D."/>
            <person name="Greub G."/>
            <person name="Miranda-Saavedra D."/>
            <person name="Chen N."/>
            <person name="Nash P."/>
            <person name="Ginger M.L."/>
            <person name="Horn M."/>
            <person name="Schaap P."/>
            <person name="Caler L."/>
            <person name="Loftus B."/>
        </authorList>
    </citation>
    <scope>NUCLEOTIDE SEQUENCE [LARGE SCALE GENOMIC DNA]</scope>
    <source>
        <strain evidence="15 16">Neff</strain>
    </source>
</reference>
<dbReference type="PROSITE" id="PS00107">
    <property type="entry name" value="PROTEIN_KINASE_ATP"/>
    <property type="match status" value="1"/>
</dbReference>
<dbReference type="STRING" id="1257118.L8GWW2"/>
<evidence type="ECO:0000256" key="2">
    <source>
        <dbReference type="ARBA" id="ARBA00022527"/>
    </source>
</evidence>